<dbReference type="Gene3D" id="3.30.700.10">
    <property type="entry name" value="Glycoprotein, Type 4 Pilin"/>
    <property type="match status" value="1"/>
</dbReference>
<dbReference type="SUPFAM" id="SSF54523">
    <property type="entry name" value="Pili subunits"/>
    <property type="match status" value="1"/>
</dbReference>
<dbReference type="Pfam" id="PF07596">
    <property type="entry name" value="SBP_bac_10"/>
    <property type="match status" value="1"/>
</dbReference>
<dbReference type="PANTHER" id="PTHR30093:SF2">
    <property type="entry name" value="TYPE II SECRETION SYSTEM PROTEIN H"/>
    <property type="match status" value="1"/>
</dbReference>
<feature type="domain" description="DUF1559" evidence="2">
    <location>
        <begin position="42"/>
        <end position="340"/>
    </location>
</feature>
<reference evidence="3 4" key="1">
    <citation type="submission" date="2019-02" db="EMBL/GenBank/DDBJ databases">
        <title>Deep-cultivation of Planctomycetes and their phenomic and genomic characterization uncovers novel biology.</title>
        <authorList>
            <person name="Wiegand S."/>
            <person name="Jogler M."/>
            <person name="Boedeker C."/>
            <person name="Pinto D."/>
            <person name="Vollmers J."/>
            <person name="Rivas-Marin E."/>
            <person name="Kohn T."/>
            <person name="Peeters S.H."/>
            <person name="Heuer A."/>
            <person name="Rast P."/>
            <person name="Oberbeckmann S."/>
            <person name="Bunk B."/>
            <person name="Jeske O."/>
            <person name="Meyerdierks A."/>
            <person name="Storesund J.E."/>
            <person name="Kallscheuer N."/>
            <person name="Luecker S."/>
            <person name="Lage O.M."/>
            <person name="Pohl T."/>
            <person name="Merkel B.J."/>
            <person name="Hornburger P."/>
            <person name="Mueller R.-W."/>
            <person name="Bruemmer F."/>
            <person name="Labrenz M."/>
            <person name="Spormann A.M."/>
            <person name="Op den Camp H."/>
            <person name="Overmann J."/>
            <person name="Amann R."/>
            <person name="Jetten M.S.M."/>
            <person name="Mascher T."/>
            <person name="Medema M.H."/>
            <person name="Devos D.P."/>
            <person name="Kaster A.-K."/>
            <person name="Ovreas L."/>
            <person name="Rohde M."/>
            <person name="Galperin M.Y."/>
            <person name="Jogler C."/>
        </authorList>
    </citation>
    <scope>NUCLEOTIDE SEQUENCE [LARGE SCALE GENOMIC DNA]</scope>
    <source>
        <strain evidence="3 4">Pan181</strain>
    </source>
</reference>
<dbReference type="InterPro" id="IPR027558">
    <property type="entry name" value="Pre_pil_HX9DG_C"/>
</dbReference>
<dbReference type="InterPro" id="IPR011453">
    <property type="entry name" value="DUF1559"/>
</dbReference>
<keyword evidence="1" id="KW-1133">Transmembrane helix</keyword>
<keyword evidence="1" id="KW-0472">Membrane</keyword>
<dbReference type="NCBIfam" id="TIGR02532">
    <property type="entry name" value="IV_pilin_GFxxxE"/>
    <property type="match status" value="1"/>
</dbReference>
<dbReference type="EMBL" id="CP036278">
    <property type="protein sequence ID" value="QDU57361.1"/>
    <property type="molecule type" value="Genomic_DNA"/>
</dbReference>
<gene>
    <name evidence="3" type="ORF">Pan181_35760</name>
</gene>
<dbReference type="RefSeq" id="WP_145248476.1">
    <property type="nucleotide sequence ID" value="NZ_CP036278.1"/>
</dbReference>
<accession>A0A518ARM2</accession>
<protein>
    <recommendedName>
        <fullName evidence="2">DUF1559 domain-containing protein</fullName>
    </recommendedName>
</protein>
<dbReference type="AlphaFoldDB" id="A0A518ARM2"/>
<evidence type="ECO:0000313" key="4">
    <source>
        <dbReference type="Proteomes" id="UP000315750"/>
    </source>
</evidence>
<evidence type="ECO:0000259" key="2">
    <source>
        <dbReference type="Pfam" id="PF07596"/>
    </source>
</evidence>
<evidence type="ECO:0000313" key="3">
    <source>
        <dbReference type="EMBL" id="QDU57361.1"/>
    </source>
</evidence>
<sequence length="356" mass="39064">MFGEQRFQLARHDHKRAFTLVELLVVIAIIGILVALLLPAVQAAREAARRSQCKNNLKQMGLAALNLESSQGHLPHSGWGWRWAGDPDGGYGDKQPGGWYYNILEFTENGSLRDLGSDGNYSRLTTAQKDQAKICVSTSVPMFYCPSRRGAGYYPYVHSDNFFNVTRPEVLGRNDYAANSGSLFPGSIYEGPPAPRSNAGMPEIRDYLDNFIDHSLPRQIRKNGRLGNVDISGNGPVLAVYGVRLARITDGTSNTLLFGEKHVAIDQYDNATSSGNDQGWNLGFDIDINRWTQYPPAPDSDPLTYGDSRNFSIFGSAHSGGVQFVNCDGSVDMVDFDIDPTVYLARGTINGGEVTQ</sequence>
<dbReference type="Pfam" id="PF07963">
    <property type="entry name" value="N_methyl"/>
    <property type="match status" value="1"/>
</dbReference>
<dbReference type="Proteomes" id="UP000315750">
    <property type="component" value="Chromosome"/>
</dbReference>
<dbReference type="InterPro" id="IPR012902">
    <property type="entry name" value="N_methyl_site"/>
</dbReference>
<dbReference type="KEGG" id="amuc:Pan181_35760"/>
<proteinExistence type="predicted"/>
<dbReference type="NCBIfam" id="TIGR04294">
    <property type="entry name" value="pre_pil_HX9DG"/>
    <property type="match status" value="1"/>
</dbReference>
<organism evidence="3 4">
    <name type="scientific">Aeoliella mucimassa</name>
    <dbReference type="NCBI Taxonomy" id="2527972"/>
    <lineage>
        <taxon>Bacteria</taxon>
        <taxon>Pseudomonadati</taxon>
        <taxon>Planctomycetota</taxon>
        <taxon>Planctomycetia</taxon>
        <taxon>Pirellulales</taxon>
        <taxon>Lacipirellulaceae</taxon>
        <taxon>Aeoliella</taxon>
    </lineage>
</organism>
<keyword evidence="4" id="KW-1185">Reference proteome</keyword>
<feature type="transmembrane region" description="Helical" evidence="1">
    <location>
        <begin position="20"/>
        <end position="41"/>
    </location>
</feature>
<dbReference type="PANTHER" id="PTHR30093">
    <property type="entry name" value="GENERAL SECRETION PATHWAY PROTEIN G"/>
    <property type="match status" value="1"/>
</dbReference>
<evidence type="ECO:0000256" key="1">
    <source>
        <dbReference type="SAM" id="Phobius"/>
    </source>
</evidence>
<name>A0A518ARM2_9BACT</name>
<dbReference type="InterPro" id="IPR045584">
    <property type="entry name" value="Pilin-like"/>
</dbReference>
<dbReference type="OrthoDB" id="255848at2"/>
<keyword evidence="1" id="KW-0812">Transmembrane</keyword>